<dbReference type="InterPro" id="IPR044719">
    <property type="entry name" value="TIC62"/>
</dbReference>
<reference evidence="1 2" key="1">
    <citation type="journal article" date="2021" name="Nat. Plants">
        <title>The Taxus genome provides insights into paclitaxel biosynthesis.</title>
        <authorList>
            <person name="Xiong X."/>
            <person name="Gou J."/>
            <person name="Liao Q."/>
            <person name="Li Y."/>
            <person name="Zhou Q."/>
            <person name="Bi G."/>
            <person name="Li C."/>
            <person name="Du R."/>
            <person name="Wang X."/>
            <person name="Sun T."/>
            <person name="Guo L."/>
            <person name="Liang H."/>
            <person name="Lu P."/>
            <person name="Wu Y."/>
            <person name="Zhang Z."/>
            <person name="Ro D.K."/>
            <person name="Shang Y."/>
            <person name="Huang S."/>
            <person name="Yan J."/>
        </authorList>
    </citation>
    <scope>NUCLEOTIDE SEQUENCE [LARGE SCALE GENOMIC DNA]</scope>
    <source>
        <strain evidence="1">Ta-2019</strain>
    </source>
</reference>
<keyword evidence="2" id="KW-1185">Reference proteome</keyword>
<feature type="non-terminal residue" evidence="1">
    <location>
        <position position="1"/>
    </location>
</feature>
<evidence type="ECO:0000313" key="2">
    <source>
        <dbReference type="Proteomes" id="UP000824469"/>
    </source>
</evidence>
<evidence type="ECO:0000313" key="1">
    <source>
        <dbReference type="EMBL" id="KAH9302897.1"/>
    </source>
</evidence>
<comment type="caution">
    <text evidence="1">The sequence shown here is derived from an EMBL/GenBank/DDBJ whole genome shotgun (WGS) entry which is preliminary data.</text>
</comment>
<gene>
    <name evidence="1" type="ORF">KI387_014480</name>
</gene>
<dbReference type="Gene3D" id="3.40.50.720">
    <property type="entry name" value="NAD(P)-binding Rossmann-like Domain"/>
    <property type="match status" value="1"/>
</dbReference>
<protein>
    <submittedName>
        <fullName evidence="1">Uncharacterized protein</fullName>
    </submittedName>
</protein>
<dbReference type="AlphaFoldDB" id="A0AA38CN70"/>
<proteinExistence type="predicted"/>
<accession>A0AA38CN70</accession>
<sequence>MAALPMHVSSFILHSPVNLLENKIVGTPRLNSINNKKQQQGPFSRSRLILSSGTANTIIEMGSESSKGESRNAQKSATSGVEELSKDNQLVFVAGATGKVGSRTVSLAFVYGQVCVSLQKAEALLESVAQLKMDSQGVNPSVPLRPTEEKNIEIAVCDLEKPNEITPALGRAGVGSLLHRR</sequence>
<dbReference type="PANTHER" id="PTHR47285:SF1">
    <property type="entry name" value="PROTEIN TIC 62, CHLOROPLASTIC"/>
    <property type="match status" value="1"/>
</dbReference>
<dbReference type="Proteomes" id="UP000824469">
    <property type="component" value="Unassembled WGS sequence"/>
</dbReference>
<name>A0AA38CN70_TAXCH</name>
<organism evidence="1 2">
    <name type="scientific">Taxus chinensis</name>
    <name type="common">Chinese yew</name>
    <name type="synonym">Taxus wallichiana var. chinensis</name>
    <dbReference type="NCBI Taxonomy" id="29808"/>
    <lineage>
        <taxon>Eukaryota</taxon>
        <taxon>Viridiplantae</taxon>
        <taxon>Streptophyta</taxon>
        <taxon>Embryophyta</taxon>
        <taxon>Tracheophyta</taxon>
        <taxon>Spermatophyta</taxon>
        <taxon>Pinopsida</taxon>
        <taxon>Pinidae</taxon>
        <taxon>Conifers II</taxon>
        <taxon>Cupressales</taxon>
        <taxon>Taxaceae</taxon>
        <taxon>Taxus</taxon>
    </lineage>
</organism>
<dbReference type="PANTHER" id="PTHR47285">
    <property type="entry name" value="PROTEIN TIC 62, CHLOROPLASTIC"/>
    <property type="match status" value="1"/>
</dbReference>
<dbReference type="EMBL" id="JAHRHJ020000009">
    <property type="protein sequence ID" value="KAH9302897.1"/>
    <property type="molecule type" value="Genomic_DNA"/>
</dbReference>